<dbReference type="SUPFAM" id="SSF56317">
    <property type="entry name" value="Carbon-nitrogen hydrolase"/>
    <property type="match status" value="1"/>
</dbReference>
<keyword evidence="3" id="KW-0012">Acyltransferase</keyword>
<dbReference type="PROSITE" id="PS50263">
    <property type="entry name" value="CN_HYDROLASE"/>
    <property type="match status" value="1"/>
</dbReference>
<keyword evidence="3" id="KW-0808">Transferase</keyword>
<dbReference type="HOGENOM" id="CLU_030130_3_5_4"/>
<reference evidence="3" key="1">
    <citation type="submission" date="2011-02" db="EMBL/GenBank/DDBJ databases">
        <title>Complete sequence of Acidovorax avenae subsp. avenae ATCC 19860.</title>
        <authorList>
            <consortium name="US DOE Joint Genome Institute"/>
            <person name="Lucas S."/>
            <person name="Copeland A."/>
            <person name="Lapidus A."/>
            <person name="Cheng J.-F."/>
            <person name="Goodwin L."/>
            <person name="Pitluck S."/>
            <person name="Chertkov O."/>
            <person name="Held B."/>
            <person name="Detter J.C."/>
            <person name="Han C."/>
            <person name="Tapia R."/>
            <person name="Land M."/>
            <person name="Hauser L."/>
            <person name="Kyrpides N."/>
            <person name="Ivanova N."/>
            <person name="Ovchinnikova G."/>
            <person name="Pagani I."/>
            <person name="Gordon S."/>
            <person name="Woyke T."/>
        </authorList>
    </citation>
    <scope>NUCLEOTIDE SEQUENCE</scope>
    <source>
        <strain evidence="3">ATCC 19860</strain>
    </source>
</reference>
<dbReference type="GO" id="GO:0050126">
    <property type="term" value="F:N-carbamoylputrescine amidase activity"/>
    <property type="evidence" value="ECO:0007669"/>
    <property type="project" value="TreeGrafter"/>
</dbReference>
<feature type="domain" description="CN hydrolase" evidence="2">
    <location>
        <begin position="1"/>
        <end position="238"/>
    </location>
</feature>
<dbReference type="KEGG" id="aaa:Acav_2424"/>
<dbReference type="InterPro" id="IPR003010">
    <property type="entry name" value="C-N_Hydrolase"/>
</dbReference>
<dbReference type="AlphaFoldDB" id="F0QD91"/>
<dbReference type="Gene3D" id="3.60.110.10">
    <property type="entry name" value="Carbon-nitrogen hydrolase"/>
    <property type="match status" value="1"/>
</dbReference>
<evidence type="ECO:0000313" key="4">
    <source>
        <dbReference type="Proteomes" id="UP000002482"/>
    </source>
</evidence>
<dbReference type="GeneID" id="34235949"/>
<dbReference type="InterPro" id="IPR036526">
    <property type="entry name" value="C-N_Hydrolase_sf"/>
</dbReference>
<evidence type="ECO:0000313" key="3">
    <source>
        <dbReference type="EMBL" id="ADX46336.1"/>
    </source>
</evidence>
<keyword evidence="1" id="KW-0378">Hydrolase</keyword>
<dbReference type="InterPro" id="IPR050345">
    <property type="entry name" value="Aliph_Amidase/BUP"/>
</dbReference>
<dbReference type="Proteomes" id="UP000002482">
    <property type="component" value="Chromosome"/>
</dbReference>
<dbReference type="GO" id="GO:0016746">
    <property type="term" value="F:acyltransferase activity"/>
    <property type="evidence" value="ECO:0007669"/>
    <property type="project" value="UniProtKB-KW"/>
</dbReference>
<dbReference type="RefSeq" id="WP_013594839.1">
    <property type="nucleotide sequence ID" value="NC_015138.1"/>
</dbReference>
<evidence type="ECO:0000259" key="2">
    <source>
        <dbReference type="PROSITE" id="PS50263"/>
    </source>
</evidence>
<keyword evidence="3" id="KW-0449">Lipoprotein</keyword>
<organism evidence="3 4">
    <name type="scientific">Paracidovorax avenae (strain ATCC 19860 / DSM 7227 / CCUG 15838 / JCM 20985 / LMG 2117 / NCPPB 1011)</name>
    <name type="common">Acidovorax avenae</name>
    <dbReference type="NCBI Taxonomy" id="643561"/>
    <lineage>
        <taxon>Bacteria</taxon>
        <taxon>Pseudomonadati</taxon>
        <taxon>Pseudomonadota</taxon>
        <taxon>Betaproteobacteria</taxon>
        <taxon>Burkholderiales</taxon>
        <taxon>Comamonadaceae</taxon>
        <taxon>Paracidovorax</taxon>
    </lineage>
</organism>
<protein>
    <submittedName>
        <fullName evidence="3">Nitrilase/cyanide hydratase and apolipoprotein N-acyltransferase</fullName>
    </submittedName>
</protein>
<keyword evidence="4" id="KW-1185">Reference proteome</keyword>
<dbReference type="PANTHER" id="PTHR43674">
    <property type="entry name" value="NITRILASE C965.09-RELATED"/>
    <property type="match status" value="1"/>
</dbReference>
<dbReference type="PANTHER" id="PTHR43674:SF2">
    <property type="entry name" value="BETA-UREIDOPROPIONASE"/>
    <property type="match status" value="1"/>
</dbReference>
<evidence type="ECO:0000256" key="1">
    <source>
        <dbReference type="ARBA" id="ARBA00022801"/>
    </source>
</evidence>
<name>F0QD91_PARA1</name>
<dbReference type="CDD" id="cd07197">
    <property type="entry name" value="nitrilase"/>
    <property type="match status" value="1"/>
</dbReference>
<dbReference type="Pfam" id="PF00795">
    <property type="entry name" value="CN_hydrolase"/>
    <property type="match status" value="1"/>
</dbReference>
<sequence length="250" mass="25418">MRVAAAQASSLPGGPAANVGNHLRFAEAAAAAGVRLLVFPELSLSGYDLAGLAQSAVQPLDEALAPLRSAARRHGMALVAGAPVVSSQPGGKPGIGAITFRPDGGVSVYRKRHLHPGEELYAEPGTEEAHVQDFEGLPVAMAVCADVSHASHADTAARSGAALYAAGMVISSGGHAHDTACAQGHAKRCRMAVLLANHGTPTGGYDCVGRSAFWAPGGERMAEAPGTGDWLVIAERTMAGWTASTCRVAP</sequence>
<dbReference type="OrthoDB" id="9803803at2"/>
<accession>F0QD91</accession>
<dbReference type="GO" id="GO:0033388">
    <property type="term" value="P:putrescine biosynthetic process from arginine"/>
    <property type="evidence" value="ECO:0007669"/>
    <property type="project" value="TreeGrafter"/>
</dbReference>
<gene>
    <name evidence="3" type="ordered locus">Acav_2424</name>
</gene>
<dbReference type="EMBL" id="CP002521">
    <property type="protein sequence ID" value="ADX46336.1"/>
    <property type="molecule type" value="Genomic_DNA"/>
</dbReference>
<proteinExistence type="predicted"/>